<dbReference type="AlphaFoldDB" id="A0A0A1M507"/>
<dbReference type="GO" id="GO:0016853">
    <property type="term" value="F:isomerase activity"/>
    <property type="evidence" value="ECO:0007669"/>
    <property type="project" value="UniProtKB-KW"/>
</dbReference>
<dbReference type="PANTHER" id="PTHR30390">
    <property type="entry name" value="SEDOHEPTULOSE 7-PHOSPHATE ISOMERASE / DNAA INITIATOR-ASSOCIATING FACTOR FOR REPLICATION INITIATION"/>
    <property type="match status" value="1"/>
</dbReference>
<dbReference type="SUPFAM" id="SSF53697">
    <property type="entry name" value="SIS domain"/>
    <property type="match status" value="1"/>
</dbReference>
<dbReference type="RefSeq" id="WP_042528770.1">
    <property type="nucleotide sequence ID" value="NZ_CDGG01000001.1"/>
</dbReference>
<keyword evidence="3" id="KW-1185">Reference proteome</keyword>
<dbReference type="STRING" id="545501.BN997_00158"/>
<dbReference type="GO" id="GO:1901135">
    <property type="term" value="P:carbohydrate derivative metabolic process"/>
    <property type="evidence" value="ECO:0007669"/>
    <property type="project" value="InterPro"/>
</dbReference>
<dbReference type="InterPro" id="IPR046348">
    <property type="entry name" value="SIS_dom_sf"/>
</dbReference>
<organism evidence="2 3">
    <name type="scientific">Oceanobacillus oncorhynchi</name>
    <dbReference type="NCBI Taxonomy" id="545501"/>
    <lineage>
        <taxon>Bacteria</taxon>
        <taxon>Bacillati</taxon>
        <taxon>Bacillota</taxon>
        <taxon>Bacilli</taxon>
        <taxon>Bacillales</taxon>
        <taxon>Bacillaceae</taxon>
        <taxon>Oceanobacillus</taxon>
    </lineage>
</organism>
<dbReference type="Gene3D" id="3.40.50.10490">
    <property type="entry name" value="Glucose-6-phosphate isomerase like protein, domain 1"/>
    <property type="match status" value="1"/>
</dbReference>
<proteinExistence type="predicted"/>
<evidence type="ECO:0000313" key="2">
    <source>
        <dbReference type="EMBL" id="CEI80355.1"/>
    </source>
</evidence>
<dbReference type="OrthoDB" id="9781311at2"/>
<evidence type="ECO:0000313" key="3">
    <source>
        <dbReference type="Proteomes" id="UP000040453"/>
    </source>
</evidence>
<dbReference type="CDD" id="cd05006">
    <property type="entry name" value="SIS_GmhA"/>
    <property type="match status" value="1"/>
</dbReference>
<accession>A0A0A1M507</accession>
<dbReference type="GO" id="GO:0097367">
    <property type="term" value="F:carbohydrate derivative binding"/>
    <property type="evidence" value="ECO:0007669"/>
    <property type="project" value="InterPro"/>
</dbReference>
<reference evidence="2 3" key="1">
    <citation type="submission" date="2014-11" db="EMBL/GenBank/DDBJ databases">
        <authorList>
            <person name="Urmite Genomes Urmite Genomes"/>
        </authorList>
    </citation>
    <scope>NUCLEOTIDE SEQUENCE [LARGE SCALE GENOMIC DNA]</scope>
    <source>
        <strain evidence="2 3">Oc5</strain>
    </source>
</reference>
<dbReference type="InterPro" id="IPR035461">
    <property type="entry name" value="GmhA/DiaA"/>
</dbReference>
<evidence type="ECO:0000259" key="1">
    <source>
        <dbReference type="PROSITE" id="PS51464"/>
    </source>
</evidence>
<protein>
    <submittedName>
        <fullName evidence="2">Phosphoheptose isomerase 1</fullName>
    </submittedName>
</protein>
<dbReference type="PROSITE" id="PS51464">
    <property type="entry name" value="SIS"/>
    <property type="match status" value="1"/>
</dbReference>
<dbReference type="EMBL" id="CDGG01000001">
    <property type="protein sequence ID" value="CEI80355.1"/>
    <property type="molecule type" value="Genomic_DNA"/>
</dbReference>
<gene>
    <name evidence="2" type="primary">gmhA1</name>
    <name evidence="2" type="ORF">BN997_00158</name>
</gene>
<name>A0A0A1M507_9BACI</name>
<dbReference type="Proteomes" id="UP000040453">
    <property type="component" value="Unassembled WGS sequence"/>
</dbReference>
<feature type="domain" description="SIS" evidence="1">
    <location>
        <begin position="31"/>
        <end position="211"/>
    </location>
</feature>
<sequence length="211" mass="23442">MAIQEHVQSLVERYPVLEVNQSQIEETYHLFMKTIQSGGTIYMCGNGGSYSDGQHIVGELLKSFDKKRELNSRITEKLVSEYAEEGRYLADNLEAGIDSMVLGSQDAFAYAFSNDVDANLVFAQDLLTRGTEKDTLLCLSSSGNSKNVKYAAMIGKMIGMNVILLSGQQQGTIGEYTNCNILVPETETYKIQELHLPIYHCLCLAVEDSLF</sequence>
<dbReference type="InterPro" id="IPR050099">
    <property type="entry name" value="SIS_GmhA/DiaA_subfam"/>
</dbReference>
<keyword evidence="2" id="KW-0413">Isomerase</keyword>
<dbReference type="InterPro" id="IPR001347">
    <property type="entry name" value="SIS_dom"/>
</dbReference>